<dbReference type="KEGG" id="act:ACLA_062710"/>
<evidence type="ECO:0008006" key="3">
    <source>
        <dbReference type="Google" id="ProtNLM"/>
    </source>
</evidence>
<dbReference type="EMBL" id="DS027050">
    <property type="protein sequence ID" value="EAW12306.1"/>
    <property type="molecule type" value="Genomic_DNA"/>
</dbReference>
<proteinExistence type="predicted"/>
<evidence type="ECO:0000313" key="1">
    <source>
        <dbReference type="EMBL" id="EAW12306.1"/>
    </source>
</evidence>
<dbReference type="Gene3D" id="3.40.50.150">
    <property type="entry name" value="Vaccinia Virus protein VP39"/>
    <property type="match status" value="1"/>
</dbReference>
<dbReference type="PANTHER" id="PTHR43591">
    <property type="entry name" value="METHYLTRANSFERASE"/>
    <property type="match status" value="1"/>
</dbReference>
<name>A1CCP9_ASPCL</name>
<keyword evidence="2" id="KW-1185">Reference proteome</keyword>
<dbReference type="InterPro" id="IPR029063">
    <property type="entry name" value="SAM-dependent_MTases_sf"/>
</dbReference>
<dbReference type="Proteomes" id="UP000006701">
    <property type="component" value="Unassembled WGS sequence"/>
</dbReference>
<evidence type="ECO:0000313" key="2">
    <source>
        <dbReference type="Proteomes" id="UP000006701"/>
    </source>
</evidence>
<protein>
    <recommendedName>
        <fullName evidence="3">Methyltransferase domain-containing protein</fullName>
    </recommendedName>
</protein>
<dbReference type="HOGENOM" id="CLU_010595_9_1_1"/>
<dbReference type="GeneID" id="4706063"/>
<accession>A1CCP9</accession>
<dbReference type="OrthoDB" id="417697at2759"/>
<dbReference type="PANTHER" id="PTHR43591:SF96">
    <property type="entry name" value="PUTATIVE-RELATED"/>
    <property type="match status" value="1"/>
</dbReference>
<dbReference type="OMA" id="SNGRHDW"/>
<dbReference type="VEuPathDB" id="FungiDB:ACLA_062710"/>
<dbReference type="SUPFAM" id="SSF53335">
    <property type="entry name" value="S-adenosyl-L-methionine-dependent methyltransferases"/>
    <property type="match status" value="1"/>
</dbReference>
<reference evidence="1 2" key="1">
    <citation type="journal article" date="2008" name="PLoS Genet.">
        <title>Genomic islands in the pathogenic filamentous fungus Aspergillus fumigatus.</title>
        <authorList>
            <person name="Fedorova N.D."/>
            <person name="Khaldi N."/>
            <person name="Joardar V.S."/>
            <person name="Maiti R."/>
            <person name="Amedeo P."/>
            <person name="Anderson M.J."/>
            <person name="Crabtree J."/>
            <person name="Silva J.C."/>
            <person name="Badger J.H."/>
            <person name="Albarraq A."/>
            <person name="Angiuoli S."/>
            <person name="Bussey H."/>
            <person name="Bowyer P."/>
            <person name="Cotty P.J."/>
            <person name="Dyer P.S."/>
            <person name="Egan A."/>
            <person name="Galens K."/>
            <person name="Fraser-Liggett C.M."/>
            <person name="Haas B.J."/>
            <person name="Inman J.M."/>
            <person name="Kent R."/>
            <person name="Lemieux S."/>
            <person name="Malavazi I."/>
            <person name="Orvis J."/>
            <person name="Roemer T."/>
            <person name="Ronning C.M."/>
            <person name="Sundaram J.P."/>
            <person name="Sutton G."/>
            <person name="Turner G."/>
            <person name="Venter J.C."/>
            <person name="White O.R."/>
            <person name="Whitty B.R."/>
            <person name="Youngman P."/>
            <person name="Wolfe K.H."/>
            <person name="Goldman G.H."/>
            <person name="Wortman J.R."/>
            <person name="Jiang B."/>
            <person name="Denning D.W."/>
            <person name="Nierman W.C."/>
        </authorList>
    </citation>
    <scope>NUCLEOTIDE SEQUENCE [LARGE SCALE GENOMIC DNA]</scope>
    <source>
        <strain evidence="2">ATCC 1007 / CBS 513.65 / DSM 816 / NCTC 3887 / NRRL 1</strain>
    </source>
</reference>
<dbReference type="eggNOG" id="ENOG502SNAB">
    <property type="taxonomic scope" value="Eukaryota"/>
</dbReference>
<dbReference type="AlphaFoldDB" id="A1CCP9"/>
<dbReference type="Pfam" id="PF13489">
    <property type="entry name" value="Methyltransf_23"/>
    <property type="match status" value="1"/>
</dbReference>
<sequence length="292" mass="32591">MSNSVSSGFHLADGNGYMLDKGYAAACRLNLQFYLWKDSLNFNIHPSIPLPPPTPSSTSSPLRIADLACGTGLWLTDLARSLPPQTTLDGFDLFVSKFPPSQWLPNNVTLSALDILGPVPEHLVGKYDVIHLRLLILVVENSDPTSIIQNVHRMLKPGGYIQWDDLNYPDTHIVRANPALATPAFDRLREFVYSGGRHDWVLQLPSILEQNGFEDAQLEHFQDHRELTLANGEQHLMTMDEFTGSLYKKEMVEEARGVEQMVLDCCREAAQGVALSMPRVVAVARKKSEARL</sequence>
<dbReference type="CDD" id="cd02440">
    <property type="entry name" value="AdoMet_MTases"/>
    <property type="match status" value="1"/>
</dbReference>
<gene>
    <name evidence="1" type="ORF">ACLA_062710</name>
</gene>
<dbReference type="RefSeq" id="XP_001273732.1">
    <property type="nucleotide sequence ID" value="XM_001273731.1"/>
</dbReference>
<organism evidence="1 2">
    <name type="scientific">Aspergillus clavatus (strain ATCC 1007 / CBS 513.65 / DSM 816 / NCTC 3887 / NRRL 1 / QM 1276 / 107)</name>
    <dbReference type="NCBI Taxonomy" id="344612"/>
    <lineage>
        <taxon>Eukaryota</taxon>
        <taxon>Fungi</taxon>
        <taxon>Dikarya</taxon>
        <taxon>Ascomycota</taxon>
        <taxon>Pezizomycotina</taxon>
        <taxon>Eurotiomycetes</taxon>
        <taxon>Eurotiomycetidae</taxon>
        <taxon>Eurotiales</taxon>
        <taxon>Aspergillaceae</taxon>
        <taxon>Aspergillus</taxon>
        <taxon>Aspergillus subgen. Fumigati</taxon>
    </lineage>
</organism>